<keyword evidence="4 10" id="KW-0813">Transport</keyword>
<reference evidence="11 12" key="1">
    <citation type="submission" date="2015-09" db="EMBL/GenBank/DDBJ databases">
        <authorList>
            <consortium name="Pathogen Informatics"/>
            <person name="Wu L."/>
            <person name="Ma J."/>
        </authorList>
    </citation>
    <scope>NUCLEOTIDE SEQUENCE [LARGE SCALE GENOMIC DNA]</scope>
    <source>
        <strain evidence="11 12">2789STDY5834858</strain>
    </source>
</reference>
<keyword evidence="10" id="KW-1003">Cell membrane</keyword>
<dbReference type="PANTHER" id="PTHR11693:SF22">
    <property type="entry name" value="ATP SYNTHASE SUBUNIT GAMMA, MITOCHONDRIAL"/>
    <property type="match status" value="1"/>
</dbReference>
<comment type="similarity">
    <text evidence="3 10">Belongs to the ATPase gamma chain family.</text>
</comment>
<dbReference type="PANTHER" id="PTHR11693">
    <property type="entry name" value="ATP SYNTHASE GAMMA CHAIN"/>
    <property type="match status" value="1"/>
</dbReference>
<evidence type="ECO:0000256" key="10">
    <source>
        <dbReference type="HAMAP-Rule" id="MF_00815"/>
    </source>
</evidence>
<comment type="subcellular location">
    <subcellularLocation>
        <location evidence="10">Cell membrane</location>
        <topology evidence="10">Peripheral membrane protein</topology>
    </subcellularLocation>
    <subcellularLocation>
        <location evidence="2">Membrane</location>
        <topology evidence="2">Peripheral membrane protein</topology>
    </subcellularLocation>
</comment>
<evidence type="ECO:0000256" key="9">
    <source>
        <dbReference type="ARBA" id="ARBA00023310"/>
    </source>
</evidence>
<dbReference type="InterPro" id="IPR000131">
    <property type="entry name" value="ATP_synth_F1_gsu"/>
</dbReference>
<keyword evidence="5 10" id="KW-0375">Hydrogen ion transport</keyword>
<dbReference type="EMBL" id="CYZR01000005">
    <property type="protein sequence ID" value="CUO04071.1"/>
    <property type="molecule type" value="Genomic_DNA"/>
</dbReference>
<dbReference type="SUPFAM" id="SSF52943">
    <property type="entry name" value="ATP synthase (F1-ATPase), gamma subunit"/>
    <property type="match status" value="1"/>
</dbReference>
<dbReference type="RefSeq" id="WP_055259546.1">
    <property type="nucleotide sequence ID" value="NZ_BCMV01000081.1"/>
</dbReference>
<evidence type="ECO:0000256" key="1">
    <source>
        <dbReference type="ARBA" id="ARBA00003456"/>
    </source>
</evidence>
<keyword evidence="8 10" id="KW-0139">CF(1)</keyword>
<keyword evidence="12" id="KW-1185">Reference proteome</keyword>
<comment type="subunit">
    <text evidence="10">F-type ATPases have 2 components, CF(1) - the catalytic core - and CF(0) - the membrane proton channel. CF(1) has five subunits: alpha(3), beta(3), gamma(1), delta(1), epsilon(1). CF(0) has three main subunits: a, b and c.</text>
</comment>
<evidence type="ECO:0000256" key="7">
    <source>
        <dbReference type="ARBA" id="ARBA00023136"/>
    </source>
</evidence>
<dbReference type="PRINTS" id="PR00126">
    <property type="entry name" value="ATPASEGAMMA"/>
</dbReference>
<dbReference type="Proteomes" id="UP000095488">
    <property type="component" value="Unassembled WGS sequence"/>
</dbReference>
<accession>A0ABP2AWC4</accession>
<organism evidence="11 12">
    <name type="scientific">Sarcina ventriculi</name>
    <name type="common">Clostridium ventriculi</name>
    <dbReference type="NCBI Taxonomy" id="1267"/>
    <lineage>
        <taxon>Bacteria</taxon>
        <taxon>Bacillati</taxon>
        <taxon>Bacillota</taxon>
        <taxon>Clostridia</taxon>
        <taxon>Eubacteriales</taxon>
        <taxon>Clostridiaceae</taxon>
        <taxon>Sarcina</taxon>
    </lineage>
</organism>
<dbReference type="NCBIfam" id="TIGR01146">
    <property type="entry name" value="ATPsyn_F1gamma"/>
    <property type="match status" value="1"/>
</dbReference>
<evidence type="ECO:0000256" key="6">
    <source>
        <dbReference type="ARBA" id="ARBA00023065"/>
    </source>
</evidence>
<dbReference type="InterPro" id="IPR035968">
    <property type="entry name" value="ATP_synth_F1_ATPase_gsu"/>
</dbReference>
<evidence type="ECO:0000256" key="5">
    <source>
        <dbReference type="ARBA" id="ARBA00022781"/>
    </source>
</evidence>
<dbReference type="CDD" id="cd12151">
    <property type="entry name" value="F1-ATPase_gamma"/>
    <property type="match status" value="1"/>
</dbReference>
<protein>
    <recommendedName>
        <fullName evidence="10">ATP synthase gamma chain</fullName>
    </recommendedName>
    <alternativeName>
        <fullName evidence="10">ATP synthase F1 sector gamma subunit</fullName>
    </alternativeName>
    <alternativeName>
        <fullName evidence="10">F-ATPase gamma subunit</fullName>
    </alternativeName>
</protein>
<sequence>MAGAGLLDIKRRIKSVTSTEKITKAMGLVATSKLRKAKARLKTNEYYFSNLNQISRELVGSLDDISDNIFIKGNGSDKKLYILISSDSGLCGGFNSNPASYLNEKYGDTSQSVIVVGRRGLSYAKKFNHTTIAEYVDLAEEPATKDASMICKKALTEFKNGNFGEVIIVYTKFVSSIVQETIEQKLLPIEIPDNKENSDLYSVECKEDEVLEAIMGSYMISNMMYAFCQSRTSEQSARMQAMDGASKNAQDILDSLKIEYNKIRQFAITQEISEIVGGSEAQG</sequence>
<dbReference type="Pfam" id="PF00231">
    <property type="entry name" value="ATP-synt"/>
    <property type="match status" value="1"/>
</dbReference>
<proteinExistence type="inferred from homology"/>
<evidence type="ECO:0000256" key="4">
    <source>
        <dbReference type="ARBA" id="ARBA00022448"/>
    </source>
</evidence>
<dbReference type="HAMAP" id="MF_00815">
    <property type="entry name" value="ATP_synth_gamma_bact"/>
    <property type="match status" value="1"/>
</dbReference>
<keyword evidence="9 10" id="KW-0066">ATP synthesis</keyword>
<dbReference type="Gene3D" id="1.10.287.80">
    <property type="entry name" value="ATP synthase, gamma subunit, helix hairpin domain"/>
    <property type="match status" value="1"/>
</dbReference>
<keyword evidence="6 10" id="KW-0406">Ion transport</keyword>
<dbReference type="Gene3D" id="3.40.1380.10">
    <property type="match status" value="1"/>
</dbReference>
<evidence type="ECO:0000256" key="2">
    <source>
        <dbReference type="ARBA" id="ARBA00004170"/>
    </source>
</evidence>
<evidence type="ECO:0000256" key="3">
    <source>
        <dbReference type="ARBA" id="ARBA00007681"/>
    </source>
</evidence>
<comment type="function">
    <text evidence="1 10">Produces ATP from ADP in the presence of a proton gradient across the membrane. The gamma chain is believed to be important in regulating ATPase activity and the flow of protons through the CF(0) complex.</text>
</comment>
<evidence type="ECO:0000313" key="11">
    <source>
        <dbReference type="EMBL" id="CUO04071.1"/>
    </source>
</evidence>
<evidence type="ECO:0000256" key="8">
    <source>
        <dbReference type="ARBA" id="ARBA00023196"/>
    </source>
</evidence>
<evidence type="ECO:0000313" key="12">
    <source>
        <dbReference type="Proteomes" id="UP000095488"/>
    </source>
</evidence>
<name>A0ABP2AWC4_SARVE</name>
<gene>
    <name evidence="10 11" type="primary">atpG</name>
    <name evidence="11" type="ORF">ERS852473_01753</name>
</gene>
<keyword evidence="7 10" id="KW-0472">Membrane</keyword>
<comment type="caution">
    <text evidence="11">The sequence shown here is derived from an EMBL/GenBank/DDBJ whole genome shotgun (WGS) entry which is preliminary data.</text>
</comment>